<gene>
    <name evidence="1" type="ORF">J437_LFUL009058</name>
</gene>
<dbReference type="Proteomes" id="UP000792457">
    <property type="component" value="Unassembled WGS sequence"/>
</dbReference>
<sequence length="181" mass="20462">MPNFLTVFSAISDLVKCKKRGGEINFKAEGTRGLGFKVMVIHEIMIIIYIPSYPLIGSGFEINMRFFFSLRFIGIGLGGVKNFCIMDLPPPVAQQSYDAIVKYNHLACSTVSTALFRKPVTEEREALRNKLCGKMNDKIYYWLVIRRNSESVDSIRDATWATNYNSNDKELTLDKCPRGSG</sequence>
<protein>
    <submittedName>
        <fullName evidence="1">Uncharacterized protein</fullName>
    </submittedName>
</protein>
<organism evidence="1 2">
    <name type="scientific">Ladona fulva</name>
    <name type="common">Scarce chaser dragonfly</name>
    <name type="synonym">Libellula fulva</name>
    <dbReference type="NCBI Taxonomy" id="123851"/>
    <lineage>
        <taxon>Eukaryota</taxon>
        <taxon>Metazoa</taxon>
        <taxon>Ecdysozoa</taxon>
        <taxon>Arthropoda</taxon>
        <taxon>Hexapoda</taxon>
        <taxon>Insecta</taxon>
        <taxon>Pterygota</taxon>
        <taxon>Palaeoptera</taxon>
        <taxon>Odonata</taxon>
        <taxon>Epiprocta</taxon>
        <taxon>Anisoptera</taxon>
        <taxon>Libelluloidea</taxon>
        <taxon>Libellulidae</taxon>
        <taxon>Ladona</taxon>
    </lineage>
</organism>
<reference evidence="1" key="2">
    <citation type="submission" date="2017-10" db="EMBL/GenBank/DDBJ databases">
        <title>Ladona fulva Genome sequencing and assembly.</title>
        <authorList>
            <person name="Murali S."/>
            <person name="Richards S."/>
            <person name="Bandaranaike D."/>
            <person name="Bellair M."/>
            <person name="Blankenburg K."/>
            <person name="Chao H."/>
            <person name="Dinh H."/>
            <person name="Doddapaneni H."/>
            <person name="Dugan-Rocha S."/>
            <person name="Elkadiri S."/>
            <person name="Gnanaolivu R."/>
            <person name="Hernandez B."/>
            <person name="Skinner E."/>
            <person name="Javaid M."/>
            <person name="Lee S."/>
            <person name="Li M."/>
            <person name="Ming W."/>
            <person name="Munidasa M."/>
            <person name="Muniz J."/>
            <person name="Nguyen L."/>
            <person name="Hughes D."/>
            <person name="Osuji N."/>
            <person name="Pu L.-L."/>
            <person name="Puazo M."/>
            <person name="Qu C."/>
            <person name="Quiroz J."/>
            <person name="Raj R."/>
            <person name="Weissenberger G."/>
            <person name="Xin Y."/>
            <person name="Zou X."/>
            <person name="Han Y."/>
            <person name="Worley K."/>
            <person name="Muzny D."/>
            <person name="Gibbs R."/>
        </authorList>
    </citation>
    <scope>NUCLEOTIDE SEQUENCE</scope>
    <source>
        <strain evidence="1">Sampled in the wild</strain>
    </source>
</reference>
<dbReference type="AlphaFoldDB" id="A0A8K0K6H4"/>
<evidence type="ECO:0000313" key="1">
    <source>
        <dbReference type="EMBL" id="KAG8229299.1"/>
    </source>
</evidence>
<name>A0A8K0K6H4_LADFU</name>
<dbReference type="EMBL" id="KZ308425">
    <property type="protein sequence ID" value="KAG8229299.1"/>
    <property type="molecule type" value="Genomic_DNA"/>
</dbReference>
<feature type="non-terminal residue" evidence="1">
    <location>
        <position position="1"/>
    </location>
</feature>
<evidence type="ECO:0000313" key="2">
    <source>
        <dbReference type="Proteomes" id="UP000792457"/>
    </source>
</evidence>
<keyword evidence="2" id="KW-1185">Reference proteome</keyword>
<dbReference type="OrthoDB" id="6435104at2759"/>
<proteinExistence type="predicted"/>
<accession>A0A8K0K6H4</accession>
<reference evidence="1" key="1">
    <citation type="submission" date="2013-04" db="EMBL/GenBank/DDBJ databases">
        <authorList>
            <person name="Qu J."/>
            <person name="Murali S.C."/>
            <person name="Bandaranaike D."/>
            <person name="Bellair M."/>
            <person name="Blankenburg K."/>
            <person name="Chao H."/>
            <person name="Dinh H."/>
            <person name="Doddapaneni H."/>
            <person name="Downs B."/>
            <person name="Dugan-Rocha S."/>
            <person name="Elkadiri S."/>
            <person name="Gnanaolivu R.D."/>
            <person name="Hernandez B."/>
            <person name="Javaid M."/>
            <person name="Jayaseelan J.C."/>
            <person name="Lee S."/>
            <person name="Li M."/>
            <person name="Ming W."/>
            <person name="Munidasa M."/>
            <person name="Muniz J."/>
            <person name="Nguyen L."/>
            <person name="Ongeri F."/>
            <person name="Osuji N."/>
            <person name="Pu L.-L."/>
            <person name="Puazo M."/>
            <person name="Qu C."/>
            <person name="Quiroz J."/>
            <person name="Raj R."/>
            <person name="Weissenberger G."/>
            <person name="Xin Y."/>
            <person name="Zou X."/>
            <person name="Han Y."/>
            <person name="Richards S."/>
            <person name="Worley K."/>
            <person name="Muzny D."/>
            <person name="Gibbs R."/>
        </authorList>
    </citation>
    <scope>NUCLEOTIDE SEQUENCE</scope>
    <source>
        <strain evidence="1">Sampled in the wild</strain>
    </source>
</reference>
<comment type="caution">
    <text evidence="1">The sequence shown here is derived from an EMBL/GenBank/DDBJ whole genome shotgun (WGS) entry which is preliminary data.</text>
</comment>